<dbReference type="OrthoDB" id="7758747at2759"/>
<proteinExistence type="predicted"/>
<dbReference type="Proteomes" id="UP000504633">
    <property type="component" value="Unplaced"/>
</dbReference>
<keyword evidence="1" id="KW-1185">Reference proteome</keyword>
<dbReference type="RefSeq" id="XP_023162908.2">
    <property type="nucleotide sequence ID" value="XM_023307140.2"/>
</dbReference>
<dbReference type="GeneID" id="111594026"/>
<evidence type="ECO:0000313" key="1">
    <source>
        <dbReference type="Proteomes" id="UP000504633"/>
    </source>
</evidence>
<gene>
    <name evidence="2" type="primary">LOC111594026</name>
</gene>
<organism evidence="1 2">
    <name type="scientific">Drosophila hydei</name>
    <name type="common">Fruit fly</name>
    <dbReference type="NCBI Taxonomy" id="7224"/>
    <lineage>
        <taxon>Eukaryota</taxon>
        <taxon>Metazoa</taxon>
        <taxon>Ecdysozoa</taxon>
        <taxon>Arthropoda</taxon>
        <taxon>Hexapoda</taxon>
        <taxon>Insecta</taxon>
        <taxon>Pterygota</taxon>
        <taxon>Neoptera</taxon>
        <taxon>Endopterygota</taxon>
        <taxon>Diptera</taxon>
        <taxon>Brachycera</taxon>
        <taxon>Muscomorpha</taxon>
        <taxon>Ephydroidea</taxon>
        <taxon>Drosophilidae</taxon>
        <taxon>Drosophila</taxon>
    </lineage>
</organism>
<dbReference type="AlphaFoldDB" id="A0A6J1LEN4"/>
<evidence type="ECO:0000313" key="2">
    <source>
        <dbReference type="RefSeq" id="XP_023162908.2"/>
    </source>
</evidence>
<sequence>MSCICQYIIGSSASMNGNEEPIGFPLPSASEHDVVSAIGEDSPGNGSTDPVTDDTKISVCVSELADCRAENWLLKKKLEEHVLTIQNLEHLMTTIMDKQHKMLADVFQLRQRNQELQTECNLQREYHTMERNALMKELCNAKSLNRDHMCALLAIRVVRRMCLSNRMVGNMRSNPRAMWTRIMRMGMKMNGLQAPRLIPQLHPRPMFRCIPMTQIPMRARRRNRNLRMSWTTAQVLKVNPTRLNCILF</sequence>
<name>A0A6J1LEN4_DROHY</name>
<dbReference type="KEGG" id="dhe:111594026"/>
<reference evidence="2" key="1">
    <citation type="submission" date="2025-08" db="UniProtKB">
        <authorList>
            <consortium name="RefSeq"/>
        </authorList>
    </citation>
    <scope>IDENTIFICATION</scope>
    <source>
        <strain evidence="2">15085-1641.00</strain>
        <tissue evidence="2">Whole body</tissue>
    </source>
</reference>
<protein>
    <submittedName>
        <fullName evidence="2">Uncharacterized protein LOC111594026 isoform X1</fullName>
    </submittedName>
</protein>
<accession>A0A6J1LEN4</accession>